<gene>
    <name evidence="3" type="ORF">soil367_12790</name>
</gene>
<dbReference type="GO" id="GO:0016740">
    <property type="term" value="F:transferase activity"/>
    <property type="evidence" value="ECO:0007669"/>
    <property type="project" value="UniProtKB-KW"/>
</dbReference>
<feature type="compositionally biased region" description="Basic and acidic residues" evidence="1">
    <location>
        <begin position="343"/>
        <end position="360"/>
    </location>
</feature>
<protein>
    <submittedName>
        <fullName evidence="3">Glycosyltransferase family 2 protein</fullName>
    </submittedName>
</protein>
<keyword evidence="4" id="KW-1185">Reference proteome</keyword>
<dbReference type="SUPFAM" id="SSF53448">
    <property type="entry name" value="Nucleotide-diphospho-sugar transferases"/>
    <property type="match status" value="2"/>
</dbReference>
<dbReference type="PANTHER" id="PTHR43685">
    <property type="entry name" value="GLYCOSYLTRANSFERASE"/>
    <property type="match status" value="1"/>
</dbReference>
<dbReference type="AlphaFoldDB" id="A0A4P7XI53"/>
<dbReference type="InterPro" id="IPR050834">
    <property type="entry name" value="Glycosyltransf_2"/>
</dbReference>
<dbReference type="KEGG" id="hmi:soil367_12790"/>
<dbReference type="InterPro" id="IPR029044">
    <property type="entry name" value="Nucleotide-diphossugar_trans"/>
</dbReference>
<feature type="domain" description="Glycosyltransferase 2-like" evidence="2">
    <location>
        <begin position="9"/>
        <end position="133"/>
    </location>
</feature>
<keyword evidence="3" id="KW-0808">Transferase</keyword>
<evidence type="ECO:0000313" key="4">
    <source>
        <dbReference type="Proteomes" id="UP000298049"/>
    </source>
</evidence>
<evidence type="ECO:0000256" key="1">
    <source>
        <dbReference type="SAM" id="MobiDB-lite"/>
    </source>
</evidence>
<sequence length="693" mass="77642">MESTDRSISVVIPCHNAGPYLAQTLGSLLDQSRRPDEIIIVEDSSTDDSLEIARQFEAAFPDRIRVHSERSGNAPRTRNIGAALAAGDSLMFLDADDILAPDTLESLLSAMADVPDAGIVTCPWRRLELKGNAWISRPASCAPRRPDQDALSAWLCGWYYPPCSVLWSREAFFGLGGWDEEATLNQDGDLVMRALAQDVRLHEHHTGTAYYRRMPEGETSLSGKRFTYSGIAGRIRVLTKIAHLLQERSKLEPYREALGFAFDLIAADATGRFAGLFQQARMLSRQYGPPLRERALKRAGLKSSVLAGTRPTAAAPRNQEEEISFGIQQGAAVVAKAPPQARKQVEKRTDHNTVDKRPADSRSVNLQPTVSVVIPVYNRAHLLKRTLAGVLAQTFDDFEVLVVDDFSSDNPADVVASFEDSRIRYLRQAENRGVAAARNRGLREARAPFIAFLDDDDEWFPEKLARQVELFRQSPPDVGLIYTGVETVLDDGSSWLYQPCARGNLYNELLVKNILHGVPASGMIRRNVITSVGFFDEDLPAIEDYDYWLRICRHYRVDCIRDPLVRYNDLRGAAEGAEAEVRRSLNIKANLEARAQFYQKHGEEMRSAGLAHLFLVDSAQRHMVPEWHDMNGARRLAVEAFRLSPAAWQTRKLLLQVFMPWKLRKTLGKGRRYVAGLAKASKGKRKLHINQEG</sequence>
<reference evidence="3 4" key="1">
    <citation type="submission" date="2018-07" db="EMBL/GenBank/DDBJ databases">
        <title>Marsedoiliclastica nanhaica gen. nov. sp. nov., a novel marine hydrocarbonoclastic bacterium isolated from an in-situ enriched hydrocarbon-degrading consortium in deep-sea sediment.</title>
        <authorList>
            <person name="Dong C."/>
            <person name="Ma T."/>
            <person name="Liu R."/>
            <person name="Shao Z."/>
        </authorList>
    </citation>
    <scope>NUCLEOTIDE SEQUENCE [LARGE SCALE GENOMIC DNA]</scope>
    <source>
        <strain evidence="4">soil36-7</strain>
    </source>
</reference>
<evidence type="ECO:0000259" key="2">
    <source>
        <dbReference type="Pfam" id="PF00535"/>
    </source>
</evidence>
<feature type="region of interest" description="Disordered" evidence="1">
    <location>
        <begin position="337"/>
        <end position="362"/>
    </location>
</feature>
<dbReference type="OrthoDB" id="9802649at2"/>
<dbReference type="CDD" id="cd00761">
    <property type="entry name" value="Glyco_tranf_GTA_type"/>
    <property type="match status" value="2"/>
</dbReference>
<dbReference type="Proteomes" id="UP000298049">
    <property type="component" value="Chromosome"/>
</dbReference>
<organism evidence="3 4">
    <name type="scientific">Hydrocarboniclastica marina</name>
    <dbReference type="NCBI Taxonomy" id="2259620"/>
    <lineage>
        <taxon>Bacteria</taxon>
        <taxon>Pseudomonadati</taxon>
        <taxon>Pseudomonadota</taxon>
        <taxon>Gammaproteobacteria</taxon>
        <taxon>Alteromonadales</taxon>
        <taxon>Alteromonadaceae</taxon>
        <taxon>Hydrocarboniclastica</taxon>
    </lineage>
</organism>
<proteinExistence type="predicted"/>
<dbReference type="InterPro" id="IPR001173">
    <property type="entry name" value="Glyco_trans_2-like"/>
</dbReference>
<dbReference type="Gene3D" id="3.90.550.10">
    <property type="entry name" value="Spore Coat Polysaccharide Biosynthesis Protein SpsA, Chain A"/>
    <property type="match status" value="2"/>
</dbReference>
<feature type="domain" description="Glycosyltransferase 2-like" evidence="2">
    <location>
        <begin position="371"/>
        <end position="480"/>
    </location>
</feature>
<dbReference type="PANTHER" id="PTHR43685:SF2">
    <property type="entry name" value="GLYCOSYLTRANSFERASE 2-LIKE DOMAIN-CONTAINING PROTEIN"/>
    <property type="match status" value="1"/>
</dbReference>
<accession>A0A4P7XI53</accession>
<dbReference type="RefSeq" id="WP_136549440.1">
    <property type="nucleotide sequence ID" value="NZ_CP031093.1"/>
</dbReference>
<dbReference type="EMBL" id="CP031093">
    <property type="protein sequence ID" value="QCF26736.1"/>
    <property type="molecule type" value="Genomic_DNA"/>
</dbReference>
<evidence type="ECO:0000313" key="3">
    <source>
        <dbReference type="EMBL" id="QCF26736.1"/>
    </source>
</evidence>
<name>A0A4P7XI53_9ALTE</name>
<dbReference type="Pfam" id="PF00535">
    <property type="entry name" value="Glycos_transf_2"/>
    <property type="match status" value="2"/>
</dbReference>